<evidence type="ECO:0000256" key="1">
    <source>
        <dbReference type="SAM" id="Phobius"/>
    </source>
</evidence>
<keyword evidence="4" id="KW-1185">Reference proteome</keyword>
<organism evidence="3 4">
    <name type="scientific">Salarchaeum japonicum</name>
    <dbReference type="NCBI Taxonomy" id="555573"/>
    <lineage>
        <taxon>Archaea</taxon>
        <taxon>Methanobacteriati</taxon>
        <taxon>Methanobacteriota</taxon>
        <taxon>Stenosarchaea group</taxon>
        <taxon>Halobacteria</taxon>
        <taxon>Halobacteriales</taxon>
        <taxon>Halobacteriaceae</taxon>
    </lineage>
</organism>
<feature type="domain" description="DUF2070" evidence="2">
    <location>
        <begin position="9"/>
        <end position="613"/>
    </location>
</feature>
<feature type="transmembrane region" description="Helical" evidence="1">
    <location>
        <begin position="200"/>
        <end position="221"/>
    </location>
</feature>
<dbReference type="Proteomes" id="UP001500194">
    <property type="component" value="Unassembled WGS sequence"/>
</dbReference>
<comment type="caution">
    <text evidence="3">The sequence shown here is derived from an EMBL/GenBank/DDBJ whole genome shotgun (WGS) entry which is preliminary data.</text>
</comment>
<keyword evidence="1" id="KW-1133">Transmembrane helix</keyword>
<dbReference type="RefSeq" id="WP_227260797.1">
    <property type="nucleotide sequence ID" value="NZ_BAAADU010000002.1"/>
</dbReference>
<reference evidence="3 4" key="1">
    <citation type="journal article" date="2019" name="Int. J. Syst. Evol. Microbiol.">
        <title>The Global Catalogue of Microorganisms (GCM) 10K type strain sequencing project: providing services to taxonomists for standard genome sequencing and annotation.</title>
        <authorList>
            <consortium name="The Broad Institute Genomics Platform"/>
            <consortium name="The Broad Institute Genome Sequencing Center for Infectious Disease"/>
            <person name="Wu L."/>
            <person name="Ma J."/>
        </authorList>
    </citation>
    <scope>NUCLEOTIDE SEQUENCE [LARGE SCALE GENOMIC DNA]</scope>
    <source>
        <strain evidence="3 4">JCM 16327</strain>
    </source>
</reference>
<dbReference type="AlphaFoldDB" id="A0AAV3T1L5"/>
<evidence type="ECO:0000313" key="3">
    <source>
        <dbReference type="EMBL" id="GAA0652876.1"/>
    </source>
</evidence>
<keyword evidence="1" id="KW-0812">Transmembrane</keyword>
<gene>
    <name evidence="3" type="ORF">GCM10009019_15180</name>
</gene>
<keyword evidence="1" id="KW-0472">Membrane</keyword>
<feature type="transmembrane region" description="Helical" evidence="1">
    <location>
        <begin position="114"/>
        <end position="136"/>
    </location>
</feature>
<feature type="transmembrane region" description="Helical" evidence="1">
    <location>
        <begin position="86"/>
        <end position="108"/>
    </location>
</feature>
<feature type="transmembrane region" description="Helical" evidence="1">
    <location>
        <begin position="143"/>
        <end position="166"/>
    </location>
</feature>
<accession>A0AAV3T1L5</accession>
<feature type="transmembrane region" description="Helical" evidence="1">
    <location>
        <begin position="21"/>
        <end position="40"/>
    </location>
</feature>
<evidence type="ECO:0000259" key="2">
    <source>
        <dbReference type="Pfam" id="PF09843"/>
    </source>
</evidence>
<dbReference type="GeneID" id="68573805"/>
<protein>
    <submittedName>
        <fullName evidence="3">DUF2070 family protein</fullName>
    </submittedName>
</protein>
<proteinExistence type="predicted"/>
<feature type="transmembrane region" description="Helical" evidence="1">
    <location>
        <begin position="593"/>
        <end position="619"/>
    </location>
</feature>
<dbReference type="EMBL" id="BAAADU010000002">
    <property type="protein sequence ID" value="GAA0652876.1"/>
    <property type="molecule type" value="Genomic_DNA"/>
</dbReference>
<name>A0AAV3T1L5_9EURY</name>
<feature type="transmembrane region" description="Helical" evidence="1">
    <location>
        <begin position="52"/>
        <end position="74"/>
    </location>
</feature>
<dbReference type="InterPro" id="IPR019204">
    <property type="entry name" value="DUF2070_membrane"/>
</dbReference>
<sequence>MTETQGDLASLSRYIFRAPNWYVSVAFALLVAAITGIGAFETPSVLEDAWQGVFFVGVPTVVAALVTTPVDRWLGGQLTYNRSSLLALVCELVVVAILVIAGVVAVLTPLAQQFVFDALTAALALVFAVRLVVVLAVSRNSPLLAAVPAGIQTATAAVLLFVYSGAMNYLELGGPLVGAFLSRPERAPTKIQYIFTPGDFLLLLGMTVLYGLVAYGFLAVIDRPWKRSLDVSVLDFVRGFIGHIAEGTRELEDFFEQLGEDAVVPVTVLSARTEDGEKARFVLPMIHPGPMGEIGGGNLPQRIAESAEGLAFPPHATAGHDFNLVTEREVRPLLDAADRAHDRIAYTDTATRSARVQSGEASLLGQAFGDDLVLASTFAPGFADDVAYAVGLTASTEARVAGVDDVLLADAHNSNDGLDGDDLGHVVPGSQRSFDLIRGAGEVAERLVDADQHALRMGVAWDETNWTPAEGIGPLGVRVAVLETDGQRTGYVLVDGNNMNPGVRDRLVDALETEGLDDAEVMTTDTHIVNTVQSVNQVGGALDVSELETLLRDLTAEAIDDLEPVEAGMASEHATVTVFGNDRTETLASHANAAVSMGGALALVVAFATMALSALVFFLA</sequence>
<evidence type="ECO:0000313" key="4">
    <source>
        <dbReference type="Proteomes" id="UP001500194"/>
    </source>
</evidence>
<dbReference type="Pfam" id="PF09843">
    <property type="entry name" value="DUF2070"/>
    <property type="match status" value="1"/>
</dbReference>